<evidence type="ECO:0000313" key="2">
    <source>
        <dbReference type="EMBL" id="GFO17557.1"/>
    </source>
</evidence>
<organism evidence="2 3">
    <name type="scientific">Plakobranchus ocellatus</name>
    <dbReference type="NCBI Taxonomy" id="259542"/>
    <lineage>
        <taxon>Eukaryota</taxon>
        <taxon>Metazoa</taxon>
        <taxon>Spiralia</taxon>
        <taxon>Lophotrochozoa</taxon>
        <taxon>Mollusca</taxon>
        <taxon>Gastropoda</taxon>
        <taxon>Heterobranchia</taxon>
        <taxon>Euthyneura</taxon>
        <taxon>Panpulmonata</taxon>
        <taxon>Sacoglossa</taxon>
        <taxon>Placobranchoidea</taxon>
        <taxon>Plakobranchidae</taxon>
        <taxon>Plakobranchus</taxon>
    </lineage>
</organism>
<evidence type="ECO:0000313" key="3">
    <source>
        <dbReference type="Proteomes" id="UP000735302"/>
    </source>
</evidence>
<name>A0AAV4BDN6_9GAST</name>
<comment type="caution">
    <text evidence="2">The sequence shown here is derived from an EMBL/GenBank/DDBJ whole genome shotgun (WGS) entry which is preliminary data.</text>
</comment>
<dbReference type="EMBL" id="BLXT01004835">
    <property type="protein sequence ID" value="GFO17557.1"/>
    <property type="molecule type" value="Genomic_DNA"/>
</dbReference>
<dbReference type="AlphaFoldDB" id="A0AAV4BDN6"/>
<evidence type="ECO:0000256" key="1">
    <source>
        <dbReference type="SAM" id="MobiDB-lite"/>
    </source>
</evidence>
<proteinExistence type="predicted"/>
<accession>A0AAV4BDN6</accession>
<feature type="region of interest" description="Disordered" evidence="1">
    <location>
        <begin position="87"/>
        <end position="106"/>
    </location>
</feature>
<dbReference type="Proteomes" id="UP000735302">
    <property type="component" value="Unassembled WGS sequence"/>
</dbReference>
<keyword evidence="3" id="KW-1185">Reference proteome</keyword>
<sequence>MYVMYCNVKLIPPLPQNGFLHPSFVNTGDTAVNELTFDSAGTLCRRLVHCSPRRAMHGGEFESALRDRGGVGGTVASESALRSAGTLLSRFEPRHQHPGLSEGLKT</sequence>
<gene>
    <name evidence="2" type="ORF">PoB_004406200</name>
</gene>
<reference evidence="2 3" key="1">
    <citation type="journal article" date="2021" name="Elife">
        <title>Chloroplast acquisition without the gene transfer in kleptoplastic sea slugs, Plakobranchus ocellatus.</title>
        <authorList>
            <person name="Maeda T."/>
            <person name="Takahashi S."/>
            <person name="Yoshida T."/>
            <person name="Shimamura S."/>
            <person name="Takaki Y."/>
            <person name="Nagai Y."/>
            <person name="Toyoda A."/>
            <person name="Suzuki Y."/>
            <person name="Arimoto A."/>
            <person name="Ishii H."/>
            <person name="Satoh N."/>
            <person name="Nishiyama T."/>
            <person name="Hasebe M."/>
            <person name="Maruyama T."/>
            <person name="Minagawa J."/>
            <person name="Obokata J."/>
            <person name="Shigenobu S."/>
        </authorList>
    </citation>
    <scope>NUCLEOTIDE SEQUENCE [LARGE SCALE GENOMIC DNA]</scope>
</reference>
<protein>
    <submittedName>
        <fullName evidence="2">Uncharacterized protein</fullName>
    </submittedName>
</protein>